<dbReference type="GO" id="GO:0042026">
    <property type="term" value="P:protein refolding"/>
    <property type="evidence" value="ECO:0007669"/>
    <property type="project" value="TreeGrafter"/>
</dbReference>
<dbReference type="Pfam" id="PF00011">
    <property type="entry name" value="HSP20"/>
    <property type="match status" value="1"/>
</dbReference>
<dbReference type="GO" id="GO:0005737">
    <property type="term" value="C:cytoplasm"/>
    <property type="evidence" value="ECO:0007669"/>
    <property type="project" value="TreeGrafter"/>
</dbReference>
<dbReference type="InterPro" id="IPR008978">
    <property type="entry name" value="HSP20-like_chaperone"/>
</dbReference>
<dbReference type="CDD" id="cd06526">
    <property type="entry name" value="metazoan_ACD"/>
    <property type="match status" value="1"/>
</dbReference>
<evidence type="ECO:0000313" key="6">
    <source>
        <dbReference type="EnsemblMetazoa" id="GBRI031830-PA"/>
    </source>
</evidence>
<reference evidence="7" key="1">
    <citation type="submission" date="2014-03" db="EMBL/GenBank/DDBJ databases">
        <authorList>
            <person name="Aksoy S."/>
            <person name="Warren W."/>
            <person name="Wilson R.K."/>
        </authorList>
    </citation>
    <scope>NUCLEOTIDE SEQUENCE [LARGE SCALE GENOMIC DNA]</scope>
    <source>
        <strain evidence="7">IAEA</strain>
    </source>
</reference>
<dbReference type="EnsemblMetazoa" id="GBRI031830-RA">
    <property type="protein sequence ID" value="GBRI031830-PA"/>
    <property type="gene ID" value="GBRI031830"/>
</dbReference>
<dbReference type="GO" id="GO:0051082">
    <property type="term" value="F:unfolded protein binding"/>
    <property type="evidence" value="ECO:0007669"/>
    <property type="project" value="TreeGrafter"/>
</dbReference>
<reference evidence="6" key="2">
    <citation type="submission" date="2020-05" db="UniProtKB">
        <authorList>
            <consortium name="EnsemblMetazoa"/>
        </authorList>
    </citation>
    <scope>IDENTIFICATION</scope>
    <source>
        <strain evidence="6">IAEA</strain>
    </source>
</reference>
<evidence type="ECO:0000256" key="4">
    <source>
        <dbReference type="SAM" id="MobiDB-lite"/>
    </source>
</evidence>
<comment type="similarity">
    <text evidence="2 3">Belongs to the small heat shock protein (HSP20) family.</text>
</comment>
<evidence type="ECO:0000256" key="2">
    <source>
        <dbReference type="PROSITE-ProRule" id="PRU00285"/>
    </source>
</evidence>
<dbReference type="PRINTS" id="PR00299">
    <property type="entry name" value="ACRYSTALLIN"/>
</dbReference>
<keyword evidence="1" id="KW-0346">Stress response</keyword>
<feature type="domain" description="SHSP" evidence="5">
    <location>
        <begin position="65"/>
        <end position="174"/>
    </location>
</feature>
<dbReference type="AlphaFoldDB" id="A0A1A9WTX8"/>
<accession>A0A1A9WTX8</accession>
<organism evidence="6 7">
    <name type="scientific">Glossina brevipalpis</name>
    <dbReference type="NCBI Taxonomy" id="37001"/>
    <lineage>
        <taxon>Eukaryota</taxon>
        <taxon>Metazoa</taxon>
        <taxon>Ecdysozoa</taxon>
        <taxon>Arthropoda</taxon>
        <taxon>Hexapoda</taxon>
        <taxon>Insecta</taxon>
        <taxon>Pterygota</taxon>
        <taxon>Neoptera</taxon>
        <taxon>Endopterygota</taxon>
        <taxon>Diptera</taxon>
        <taxon>Brachycera</taxon>
        <taxon>Muscomorpha</taxon>
        <taxon>Hippoboscoidea</taxon>
        <taxon>Glossinidae</taxon>
        <taxon>Glossina</taxon>
    </lineage>
</organism>
<dbReference type="InterPro" id="IPR002068">
    <property type="entry name" value="A-crystallin/Hsp20_dom"/>
</dbReference>
<dbReference type="GO" id="GO:0005634">
    <property type="term" value="C:nucleus"/>
    <property type="evidence" value="ECO:0007669"/>
    <property type="project" value="TreeGrafter"/>
</dbReference>
<dbReference type="GO" id="GO:0009408">
    <property type="term" value="P:response to heat"/>
    <property type="evidence" value="ECO:0007669"/>
    <property type="project" value="TreeGrafter"/>
</dbReference>
<feature type="compositionally biased region" description="Basic residues" evidence="4">
    <location>
        <begin position="188"/>
        <end position="201"/>
    </location>
</feature>
<dbReference type="Gene3D" id="2.60.40.790">
    <property type="match status" value="1"/>
</dbReference>
<evidence type="ECO:0000313" key="7">
    <source>
        <dbReference type="Proteomes" id="UP000091820"/>
    </source>
</evidence>
<name>A0A1A9WTX8_9MUSC</name>
<evidence type="ECO:0000256" key="3">
    <source>
        <dbReference type="RuleBase" id="RU003616"/>
    </source>
</evidence>
<dbReference type="PANTHER" id="PTHR45640">
    <property type="entry name" value="HEAT SHOCK PROTEIN HSP-12.2-RELATED"/>
    <property type="match status" value="1"/>
</dbReference>
<dbReference type="Proteomes" id="UP000091820">
    <property type="component" value="Unassembled WGS sequence"/>
</dbReference>
<dbReference type="VEuPathDB" id="VectorBase:GBRI031830"/>
<feature type="region of interest" description="Disordered" evidence="4">
    <location>
        <begin position="175"/>
        <end position="207"/>
    </location>
</feature>
<sequence>MSSLLLLLNLIDELNYPSHRGNYVGLGRIRPYFSRRHPYRKPAYRMIGYSSPFGTTLRRLNERRQASRRVERGSESPSINENGFKVCMDVEQFKHSELNVKVVEKALIIEGKHKEREDRYGSIQRHFIRRYVLPEGYDANKAVSKFSSDGILKINVPKPLTENEKANEHIIQIQQADPTHPNIEENTRKRKRTTVVKKKPKSTNLNL</sequence>
<dbReference type="STRING" id="37001.A0A1A9WTX8"/>
<dbReference type="SUPFAM" id="SSF49764">
    <property type="entry name" value="HSP20-like chaperones"/>
    <property type="match status" value="1"/>
</dbReference>
<protein>
    <recommendedName>
        <fullName evidence="5">SHSP domain-containing protein</fullName>
    </recommendedName>
</protein>
<dbReference type="PANTHER" id="PTHR45640:SF13">
    <property type="entry name" value="HEAT SHOCK PROTEIN 22-RELATED"/>
    <property type="match status" value="1"/>
</dbReference>
<proteinExistence type="inferred from homology"/>
<evidence type="ECO:0000256" key="1">
    <source>
        <dbReference type="ARBA" id="ARBA00023016"/>
    </source>
</evidence>
<keyword evidence="7" id="KW-1185">Reference proteome</keyword>
<dbReference type="InterPro" id="IPR001436">
    <property type="entry name" value="Alpha-crystallin/sHSP_animal"/>
</dbReference>
<evidence type="ECO:0000259" key="5">
    <source>
        <dbReference type="PROSITE" id="PS01031"/>
    </source>
</evidence>
<dbReference type="PROSITE" id="PS01031">
    <property type="entry name" value="SHSP"/>
    <property type="match status" value="1"/>
</dbReference>